<dbReference type="Proteomes" id="UP000035642">
    <property type="component" value="Unassembled WGS sequence"/>
</dbReference>
<reference evidence="2" key="1">
    <citation type="submission" date="2012-09" db="EMBL/GenBank/DDBJ databases">
        <authorList>
            <person name="Martin A.A."/>
        </authorList>
    </citation>
    <scope>NUCLEOTIDE SEQUENCE</scope>
</reference>
<organism evidence="2 3">
    <name type="scientific">Angiostrongylus cantonensis</name>
    <name type="common">Rat lungworm</name>
    <dbReference type="NCBI Taxonomy" id="6313"/>
    <lineage>
        <taxon>Eukaryota</taxon>
        <taxon>Metazoa</taxon>
        <taxon>Ecdysozoa</taxon>
        <taxon>Nematoda</taxon>
        <taxon>Chromadorea</taxon>
        <taxon>Rhabditida</taxon>
        <taxon>Rhabditina</taxon>
        <taxon>Rhabditomorpha</taxon>
        <taxon>Strongyloidea</taxon>
        <taxon>Metastrongylidae</taxon>
        <taxon>Angiostrongylus</taxon>
    </lineage>
</organism>
<dbReference type="WBParaSite" id="ACAC_0001307101-mRNA-1">
    <property type="protein sequence ID" value="ACAC_0001307101-mRNA-1"/>
    <property type="gene ID" value="ACAC_0001307101"/>
</dbReference>
<sequence>MDGDFKEVEGCLHELGEAMQSLQPAKFFGQETPPLIEDTSNQIESQAQELTTVARVFLVVPSYTHHSITNVCWVYVIVTGMILSTPFNKVLSLTNSHRVITVNVRFVILSSTIKYRCAVRASSEGSKVIGLVNGNLSLTYFLLTLICGSIVAVVVQLILKKLRGEVKGRLYRNAY</sequence>
<evidence type="ECO:0000313" key="2">
    <source>
        <dbReference type="Proteomes" id="UP000035642"/>
    </source>
</evidence>
<proteinExistence type="predicted"/>
<name>A0A0K0DMW9_ANGCA</name>
<reference evidence="3" key="2">
    <citation type="submission" date="2017-02" db="UniProtKB">
        <authorList>
            <consortium name="WormBaseParasite"/>
        </authorList>
    </citation>
    <scope>IDENTIFICATION</scope>
</reference>
<keyword evidence="1" id="KW-0812">Transmembrane</keyword>
<dbReference type="AlphaFoldDB" id="A0A0K0DMW9"/>
<keyword evidence="2" id="KW-1185">Reference proteome</keyword>
<keyword evidence="1" id="KW-0472">Membrane</keyword>
<evidence type="ECO:0000313" key="3">
    <source>
        <dbReference type="WBParaSite" id="ACAC_0001307101-mRNA-1"/>
    </source>
</evidence>
<keyword evidence="1" id="KW-1133">Transmembrane helix</keyword>
<protein>
    <submittedName>
        <fullName evidence="3">t-SNARE coiled-coil homology domain-containing protein</fullName>
    </submittedName>
</protein>
<evidence type="ECO:0000256" key="1">
    <source>
        <dbReference type="SAM" id="Phobius"/>
    </source>
</evidence>
<accession>A0A0K0DMW9</accession>
<feature type="transmembrane region" description="Helical" evidence="1">
    <location>
        <begin position="138"/>
        <end position="159"/>
    </location>
</feature>